<proteinExistence type="inferred from homology"/>
<dbReference type="EMBL" id="VLTJ01000029">
    <property type="protein sequence ID" value="TSH92854.1"/>
    <property type="molecule type" value="Genomic_DNA"/>
</dbReference>
<dbReference type="PANTHER" id="PTHR30537:SF35">
    <property type="entry name" value="TRANSCRIPTIONAL REGULATORY PROTEIN"/>
    <property type="match status" value="1"/>
</dbReference>
<evidence type="ECO:0000256" key="1">
    <source>
        <dbReference type="ARBA" id="ARBA00009437"/>
    </source>
</evidence>
<gene>
    <name evidence="6" type="ORF">FOZ76_15785</name>
</gene>
<comment type="caution">
    <text evidence="6">The sequence shown here is derived from an EMBL/GenBank/DDBJ whole genome shotgun (WGS) entry which is preliminary data.</text>
</comment>
<organism evidence="6 7">
    <name type="scientific">Verticiella sediminum</name>
    <dbReference type="NCBI Taxonomy" id="1247510"/>
    <lineage>
        <taxon>Bacteria</taxon>
        <taxon>Pseudomonadati</taxon>
        <taxon>Pseudomonadota</taxon>
        <taxon>Betaproteobacteria</taxon>
        <taxon>Burkholderiales</taxon>
        <taxon>Alcaligenaceae</taxon>
        <taxon>Verticiella</taxon>
    </lineage>
</organism>
<dbReference type="SUPFAM" id="SSF46785">
    <property type="entry name" value="Winged helix' DNA-binding domain"/>
    <property type="match status" value="1"/>
</dbReference>
<dbReference type="InterPro" id="IPR058163">
    <property type="entry name" value="LysR-type_TF_proteobact-type"/>
</dbReference>
<dbReference type="InterPro" id="IPR000847">
    <property type="entry name" value="LysR_HTH_N"/>
</dbReference>
<dbReference type="Pfam" id="PF00126">
    <property type="entry name" value="HTH_1"/>
    <property type="match status" value="1"/>
</dbReference>
<keyword evidence="4" id="KW-0804">Transcription</keyword>
<dbReference type="AlphaFoldDB" id="A0A556AIX3"/>
<protein>
    <submittedName>
        <fullName evidence="6">LysR family transcriptional regulator</fullName>
    </submittedName>
</protein>
<dbReference type="PANTHER" id="PTHR30537">
    <property type="entry name" value="HTH-TYPE TRANSCRIPTIONAL REGULATOR"/>
    <property type="match status" value="1"/>
</dbReference>
<evidence type="ECO:0000313" key="6">
    <source>
        <dbReference type="EMBL" id="TSH92854.1"/>
    </source>
</evidence>
<evidence type="ECO:0000259" key="5">
    <source>
        <dbReference type="PROSITE" id="PS50931"/>
    </source>
</evidence>
<dbReference type="GO" id="GO:0006351">
    <property type="term" value="P:DNA-templated transcription"/>
    <property type="evidence" value="ECO:0007669"/>
    <property type="project" value="TreeGrafter"/>
</dbReference>
<dbReference type="OrthoDB" id="9080899at2"/>
<evidence type="ECO:0000256" key="4">
    <source>
        <dbReference type="ARBA" id="ARBA00023163"/>
    </source>
</evidence>
<dbReference type="InterPro" id="IPR036388">
    <property type="entry name" value="WH-like_DNA-bd_sf"/>
</dbReference>
<dbReference type="Gene3D" id="3.40.190.290">
    <property type="match status" value="1"/>
</dbReference>
<dbReference type="InterPro" id="IPR005119">
    <property type="entry name" value="LysR_subst-bd"/>
</dbReference>
<dbReference type="GO" id="GO:0043565">
    <property type="term" value="F:sequence-specific DNA binding"/>
    <property type="evidence" value="ECO:0007669"/>
    <property type="project" value="TreeGrafter"/>
</dbReference>
<dbReference type="SUPFAM" id="SSF53850">
    <property type="entry name" value="Periplasmic binding protein-like II"/>
    <property type="match status" value="1"/>
</dbReference>
<dbReference type="GO" id="GO:0003700">
    <property type="term" value="F:DNA-binding transcription factor activity"/>
    <property type="evidence" value="ECO:0007669"/>
    <property type="project" value="InterPro"/>
</dbReference>
<dbReference type="InterPro" id="IPR036390">
    <property type="entry name" value="WH_DNA-bd_sf"/>
</dbReference>
<evidence type="ECO:0000313" key="7">
    <source>
        <dbReference type="Proteomes" id="UP000318405"/>
    </source>
</evidence>
<name>A0A556AIX3_9BURK</name>
<sequence length="299" mass="32530">MDTLLNVRAFLATVRAGNFSRAARELSTVPSVVSKRVAQLEWELGAPLFERNSRRVTLTEAGQRFHPRAGRLLAQFDELAASLHEADASGLAGLVRIKAPTSITVAFLAQMLGEFQAAHPHITLDVLLADRPLNPLEEGVDIVVAGREDSYEGVIDVPLAPLRQIVCAAPTYLARRGAPAHPAELAQHDCLVFSPVGPAWQFESEHGMIEVEVQPRLTANDNHVVLASARAGNGIALLPSYVARSAVDFGLLVPVLSAFALRPRRLKAMVPAHRAEVPRVQAVLAWLRERLGETPSWDR</sequence>
<keyword evidence="3" id="KW-0238">DNA-binding</keyword>
<evidence type="ECO:0000256" key="3">
    <source>
        <dbReference type="ARBA" id="ARBA00023125"/>
    </source>
</evidence>
<dbReference type="FunFam" id="1.10.10.10:FF:000001">
    <property type="entry name" value="LysR family transcriptional regulator"/>
    <property type="match status" value="1"/>
</dbReference>
<reference evidence="6 7" key="1">
    <citation type="submission" date="2019-07" db="EMBL/GenBank/DDBJ databases">
        <title>Qingshengfaniella alkalisoli gen. nov., sp. nov., isolated from saline soil.</title>
        <authorList>
            <person name="Xu L."/>
            <person name="Huang X.-X."/>
            <person name="Sun J.-Q."/>
        </authorList>
    </citation>
    <scope>NUCLEOTIDE SEQUENCE [LARGE SCALE GENOMIC DNA]</scope>
    <source>
        <strain evidence="6 7">DSM 27279</strain>
    </source>
</reference>
<dbReference type="CDD" id="cd08422">
    <property type="entry name" value="PBP2_CrgA_like"/>
    <property type="match status" value="1"/>
</dbReference>
<keyword evidence="7" id="KW-1185">Reference proteome</keyword>
<dbReference type="Proteomes" id="UP000318405">
    <property type="component" value="Unassembled WGS sequence"/>
</dbReference>
<dbReference type="Pfam" id="PF03466">
    <property type="entry name" value="LysR_substrate"/>
    <property type="match status" value="1"/>
</dbReference>
<comment type="similarity">
    <text evidence="1">Belongs to the LysR transcriptional regulatory family.</text>
</comment>
<dbReference type="PROSITE" id="PS50931">
    <property type="entry name" value="HTH_LYSR"/>
    <property type="match status" value="1"/>
</dbReference>
<accession>A0A556AIX3</accession>
<evidence type="ECO:0000256" key="2">
    <source>
        <dbReference type="ARBA" id="ARBA00023015"/>
    </source>
</evidence>
<keyword evidence="2" id="KW-0805">Transcription regulation</keyword>
<feature type="domain" description="HTH lysR-type" evidence="5">
    <location>
        <begin position="1"/>
        <end position="59"/>
    </location>
</feature>
<dbReference type="Gene3D" id="1.10.10.10">
    <property type="entry name" value="Winged helix-like DNA-binding domain superfamily/Winged helix DNA-binding domain"/>
    <property type="match status" value="1"/>
</dbReference>
<dbReference type="RefSeq" id="WP_143949220.1">
    <property type="nucleotide sequence ID" value="NZ_BAABMB010000001.1"/>
</dbReference>